<keyword evidence="1" id="KW-0472">Membrane</keyword>
<dbReference type="OrthoDB" id="5233297at2759"/>
<keyword evidence="1" id="KW-0812">Transmembrane</keyword>
<accession>F0X7U2</accession>
<evidence type="ECO:0000256" key="1">
    <source>
        <dbReference type="SAM" id="Phobius"/>
    </source>
</evidence>
<dbReference type="eggNOG" id="ENOG502R729">
    <property type="taxonomic scope" value="Eukaryota"/>
</dbReference>
<feature type="transmembrane region" description="Helical" evidence="1">
    <location>
        <begin position="212"/>
        <end position="230"/>
    </location>
</feature>
<sequence>MSSFTEIPTLVLTGVGLAPFGGGLGQRLYCYGNEATKMSRVASLLFSGCDAAVTGAACSIARSVSTGLDEKGSGRGLVAPVWTMMQAYMFRGGGTSGAAYLAVAVLLHQVRRTLCPELGDYVLSNAGEDWRLVLARPDVFLEQVLVTASWRRLLQSSVQKRALDVVAGGGCSLLLAADDGVLAAVVQRGIGLLSRGGHPAMARTVMRRIKDTAAMVLVLWLFSCIEYAMTRVFSSGALAYAVGSMLLSAAGDGAVDGAAAANRAVLERALTQDSVSAVLLAWSQLVAYPIWGIFPLLCTAVGAAVDRRQPGLLVAVLAASASMYALLQYRSRLYIAIETSGLFVVLTFSALSGILLAADARCKRTLKDKSSSGDRNGKKKKL</sequence>
<feature type="transmembrane region" description="Helical" evidence="1">
    <location>
        <begin position="312"/>
        <end position="329"/>
    </location>
</feature>
<reference evidence="2 3" key="1">
    <citation type="journal article" date="2011" name="Proc. Natl. Acad. Sci. U.S.A.">
        <title>Genome and transcriptome analyses of the mountain pine beetle-fungal symbiont Grosmannia clavigera, a lodgepole pine pathogen.</title>
        <authorList>
            <person name="DiGuistini S."/>
            <person name="Wang Y."/>
            <person name="Liao N.Y."/>
            <person name="Taylor G."/>
            <person name="Tanguay P."/>
            <person name="Feau N."/>
            <person name="Henrissat B."/>
            <person name="Chan S.K."/>
            <person name="Hesse-Orce U."/>
            <person name="Alamouti S.M."/>
            <person name="Tsui C.K.M."/>
            <person name="Docking R.T."/>
            <person name="Levasseur A."/>
            <person name="Haridas S."/>
            <person name="Robertson G."/>
            <person name="Birol I."/>
            <person name="Holt R.A."/>
            <person name="Marra M.A."/>
            <person name="Hamelin R.C."/>
            <person name="Hirst M."/>
            <person name="Jones S.J.M."/>
            <person name="Bohlmann J."/>
            <person name="Breuil C."/>
        </authorList>
    </citation>
    <scope>NUCLEOTIDE SEQUENCE [LARGE SCALE GENOMIC DNA]</scope>
    <source>
        <strain evidence="3">kw1407 / UAMH 11150</strain>
    </source>
</reference>
<gene>
    <name evidence="2" type="ORF">CMQ_6713</name>
</gene>
<dbReference type="AlphaFoldDB" id="F0X7U2"/>
<dbReference type="RefSeq" id="XP_014175874.1">
    <property type="nucleotide sequence ID" value="XM_014320399.1"/>
</dbReference>
<dbReference type="EMBL" id="GL629729">
    <property type="protein sequence ID" value="EFX06392.1"/>
    <property type="molecule type" value="Genomic_DNA"/>
</dbReference>
<dbReference type="Proteomes" id="UP000007796">
    <property type="component" value="Unassembled WGS sequence"/>
</dbReference>
<organism evidence="3">
    <name type="scientific">Grosmannia clavigera (strain kw1407 / UAMH 11150)</name>
    <name type="common">Blue stain fungus</name>
    <name type="synonym">Graphiocladiella clavigera</name>
    <dbReference type="NCBI Taxonomy" id="655863"/>
    <lineage>
        <taxon>Eukaryota</taxon>
        <taxon>Fungi</taxon>
        <taxon>Dikarya</taxon>
        <taxon>Ascomycota</taxon>
        <taxon>Pezizomycotina</taxon>
        <taxon>Sordariomycetes</taxon>
        <taxon>Sordariomycetidae</taxon>
        <taxon>Ophiostomatales</taxon>
        <taxon>Ophiostomataceae</taxon>
        <taxon>Leptographium</taxon>
    </lineage>
</organism>
<dbReference type="GeneID" id="25980177"/>
<proteinExistence type="predicted"/>
<feature type="transmembrane region" description="Helical" evidence="1">
    <location>
        <begin position="285"/>
        <end position="305"/>
    </location>
</feature>
<keyword evidence="3" id="KW-1185">Reference proteome</keyword>
<protein>
    <submittedName>
        <fullName evidence="2">Uncharacterized protein</fullName>
    </submittedName>
</protein>
<dbReference type="HOGENOM" id="CLU_723721_0_0_1"/>
<keyword evidence="1" id="KW-1133">Transmembrane helix</keyword>
<feature type="transmembrane region" description="Helical" evidence="1">
    <location>
        <begin position="335"/>
        <end position="358"/>
    </location>
</feature>
<name>F0X7U2_GROCL</name>
<evidence type="ECO:0000313" key="3">
    <source>
        <dbReference type="Proteomes" id="UP000007796"/>
    </source>
</evidence>
<evidence type="ECO:0000313" key="2">
    <source>
        <dbReference type="EMBL" id="EFX06392.1"/>
    </source>
</evidence>
<dbReference type="InParanoid" id="F0X7U2"/>